<keyword evidence="2" id="KW-0479">Metal-binding</keyword>
<gene>
    <name evidence="8" type="primary">atsA_22</name>
    <name evidence="8" type="ORF">K227x_27650</name>
</gene>
<dbReference type="InterPro" id="IPR000917">
    <property type="entry name" value="Sulfatase_N"/>
</dbReference>
<dbReference type="Gene3D" id="3.30.1120.10">
    <property type="match status" value="1"/>
</dbReference>
<dbReference type="Pfam" id="PF00884">
    <property type="entry name" value="Sulfatase"/>
    <property type="match status" value="1"/>
</dbReference>
<dbReference type="OrthoDB" id="9783154at2"/>
<feature type="domain" description="Sulfatase N-terminal" evidence="7">
    <location>
        <begin position="31"/>
        <end position="351"/>
    </location>
</feature>
<evidence type="ECO:0000256" key="2">
    <source>
        <dbReference type="ARBA" id="ARBA00022723"/>
    </source>
</evidence>
<keyword evidence="3 8" id="KW-0378">Hydrolase</keyword>
<dbReference type="KEGG" id="rlc:K227x_27650"/>
<evidence type="ECO:0000256" key="6">
    <source>
        <dbReference type="SAM" id="SignalP"/>
    </source>
</evidence>
<feature type="region of interest" description="Disordered" evidence="5">
    <location>
        <begin position="452"/>
        <end position="484"/>
    </location>
</feature>
<evidence type="ECO:0000313" key="8">
    <source>
        <dbReference type="EMBL" id="QDT04374.1"/>
    </source>
</evidence>
<dbReference type="InterPro" id="IPR050738">
    <property type="entry name" value="Sulfatase"/>
</dbReference>
<keyword evidence="9" id="KW-1185">Reference proteome</keyword>
<evidence type="ECO:0000313" key="9">
    <source>
        <dbReference type="Proteomes" id="UP000318538"/>
    </source>
</evidence>
<dbReference type="InterPro" id="IPR024607">
    <property type="entry name" value="Sulfatase_CS"/>
</dbReference>
<dbReference type="PANTHER" id="PTHR42693:SF53">
    <property type="entry name" value="ENDO-4-O-SULFATASE"/>
    <property type="match status" value="1"/>
</dbReference>
<feature type="signal peptide" evidence="6">
    <location>
        <begin position="1"/>
        <end position="23"/>
    </location>
</feature>
<keyword evidence="4" id="KW-0106">Calcium</keyword>
<dbReference type="EMBL" id="CP036525">
    <property type="protein sequence ID" value="QDT04374.1"/>
    <property type="molecule type" value="Genomic_DNA"/>
</dbReference>
<keyword evidence="6" id="KW-0732">Signal</keyword>
<name>A0A517NB66_9BACT</name>
<dbReference type="GO" id="GO:0046872">
    <property type="term" value="F:metal ion binding"/>
    <property type="evidence" value="ECO:0007669"/>
    <property type="project" value="UniProtKB-KW"/>
</dbReference>
<dbReference type="PROSITE" id="PS00149">
    <property type="entry name" value="SULFATASE_2"/>
    <property type="match status" value="1"/>
</dbReference>
<reference evidence="8 9" key="1">
    <citation type="submission" date="2019-02" db="EMBL/GenBank/DDBJ databases">
        <title>Deep-cultivation of Planctomycetes and their phenomic and genomic characterization uncovers novel biology.</title>
        <authorList>
            <person name="Wiegand S."/>
            <person name="Jogler M."/>
            <person name="Boedeker C."/>
            <person name="Pinto D."/>
            <person name="Vollmers J."/>
            <person name="Rivas-Marin E."/>
            <person name="Kohn T."/>
            <person name="Peeters S.H."/>
            <person name="Heuer A."/>
            <person name="Rast P."/>
            <person name="Oberbeckmann S."/>
            <person name="Bunk B."/>
            <person name="Jeske O."/>
            <person name="Meyerdierks A."/>
            <person name="Storesund J.E."/>
            <person name="Kallscheuer N."/>
            <person name="Luecker S."/>
            <person name="Lage O.M."/>
            <person name="Pohl T."/>
            <person name="Merkel B.J."/>
            <person name="Hornburger P."/>
            <person name="Mueller R.-W."/>
            <person name="Bruemmer F."/>
            <person name="Labrenz M."/>
            <person name="Spormann A.M."/>
            <person name="Op den Camp H."/>
            <person name="Overmann J."/>
            <person name="Amann R."/>
            <person name="Jetten M.S.M."/>
            <person name="Mascher T."/>
            <person name="Medema M.H."/>
            <person name="Devos D.P."/>
            <person name="Kaster A.-K."/>
            <person name="Ovreas L."/>
            <person name="Rohde M."/>
            <person name="Galperin M.Y."/>
            <person name="Jogler C."/>
        </authorList>
    </citation>
    <scope>NUCLEOTIDE SEQUENCE [LARGE SCALE GENOMIC DNA]</scope>
    <source>
        <strain evidence="8 9">K22_7</strain>
    </source>
</reference>
<dbReference type="InterPro" id="IPR017850">
    <property type="entry name" value="Alkaline_phosphatase_core_sf"/>
</dbReference>
<protein>
    <submittedName>
        <fullName evidence="8">Arylsulfatase</fullName>
        <ecNumber evidence="8">3.1.6.1</ecNumber>
    </submittedName>
</protein>
<dbReference type="PANTHER" id="PTHR42693">
    <property type="entry name" value="ARYLSULFATASE FAMILY MEMBER"/>
    <property type="match status" value="1"/>
</dbReference>
<proteinExistence type="inferred from homology"/>
<dbReference type="SUPFAM" id="SSF53649">
    <property type="entry name" value="Alkaline phosphatase-like"/>
    <property type="match status" value="1"/>
</dbReference>
<evidence type="ECO:0000256" key="5">
    <source>
        <dbReference type="SAM" id="MobiDB-lite"/>
    </source>
</evidence>
<feature type="chain" id="PRO_5022233793" evidence="6">
    <location>
        <begin position="24"/>
        <end position="484"/>
    </location>
</feature>
<dbReference type="PROSITE" id="PS00523">
    <property type="entry name" value="SULFATASE_1"/>
    <property type="match status" value="1"/>
</dbReference>
<evidence type="ECO:0000256" key="3">
    <source>
        <dbReference type="ARBA" id="ARBA00022801"/>
    </source>
</evidence>
<dbReference type="Pfam" id="PF14707">
    <property type="entry name" value="Sulfatase_C"/>
    <property type="match status" value="1"/>
</dbReference>
<evidence type="ECO:0000259" key="7">
    <source>
        <dbReference type="Pfam" id="PF00884"/>
    </source>
</evidence>
<accession>A0A517NB66</accession>
<dbReference type="EC" id="3.1.6.1" evidence="8"/>
<dbReference type="AlphaFoldDB" id="A0A517NB66"/>
<dbReference type="Gene3D" id="3.40.720.10">
    <property type="entry name" value="Alkaline Phosphatase, subunit A"/>
    <property type="match status" value="1"/>
</dbReference>
<organism evidence="8 9">
    <name type="scientific">Rubripirellula lacrimiformis</name>
    <dbReference type="NCBI Taxonomy" id="1930273"/>
    <lineage>
        <taxon>Bacteria</taxon>
        <taxon>Pseudomonadati</taxon>
        <taxon>Planctomycetota</taxon>
        <taxon>Planctomycetia</taxon>
        <taxon>Pirellulales</taxon>
        <taxon>Pirellulaceae</taxon>
        <taxon>Rubripirellula</taxon>
    </lineage>
</organism>
<sequence precursor="true">MTTRTRCIWVTMFLLLTASPVVGMADEAAKPNFIVIYCDNLGYGDIEPFGSTLHRTPNLNRMAREGRKFTHFCVTAGVCTPSRASIMTGCYAQRVGMHLNPRDGVVLRPLSPYGLHPDEITVAEVLKQQGYATAMVGKWHLGDQLDFLPTRQGFDWFFGVPYSDDMTARVWDRDGSQWPPLPLMENETVIEAPCDRNGLTQRYTERAMDWIADHQDEPFFLYFPQAMPGSTKTPFSSDAFRGKSQNGPWGDAVEELDWSIGQMLDQLVQLGIAENTFVIWTSDNGAPIQRDPSDLSRGSNLPLHGRGYTTSEGAFRVTTIVWQPGKVPAGTVCDELATTMDLLPTFAHLAGGDPPSDRIIDGHDIAPLLFGDADAKTPYQAFYYYHQDQLQAVRFGPWKMFLPIAASGGHPHFSGKQKSATLLFNVVDDIACQHNVASEHPEIVARMNELADQARSDLGDKGHPGPGQRPIGKAASVTPRRLPQ</sequence>
<dbReference type="RefSeq" id="WP_145169965.1">
    <property type="nucleotide sequence ID" value="NZ_CP036525.1"/>
</dbReference>
<dbReference type="Proteomes" id="UP000318538">
    <property type="component" value="Chromosome"/>
</dbReference>
<comment type="similarity">
    <text evidence="1">Belongs to the sulfatase family.</text>
</comment>
<feature type="compositionally biased region" description="Basic and acidic residues" evidence="5">
    <location>
        <begin position="452"/>
        <end position="463"/>
    </location>
</feature>
<evidence type="ECO:0000256" key="1">
    <source>
        <dbReference type="ARBA" id="ARBA00008779"/>
    </source>
</evidence>
<evidence type="ECO:0000256" key="4">
    <source>
        <dbReference type="ARBA" id="ARBA00022837"/>
    </source>
</evidence>
<dbReference type="CDD" id="cd16026">
    <property type="entry name" value="GALNS_like"/>
    <property type="match status" value="1"/>
</dbReference>
<dbReference type="FunFam" id="3.40.720.10:FF:000004">
    <property type="entry name" value="Arylsulfatase E"/>
    <property type="match status" value="1"/>
</dbReference>
<dbReference type="GO" id="GO:0004065">
    <property type="term" value="F:arylsulfatase activity"/>
    <property type="evidence" value="ECO:0007669"/>
    <property type="project" value="UniProtKB-EC"/>
</dbReference>